<dbReference type="EMBL" id="CM042009">
    <property type="protein sequence ID" value="KAI3791320.1"/>
    <property type="molecule type" value="Genomic_DNA"/>
</dbReference>
<sequence>MGGCWVAVLLACWCLLVLSRNCWYKAREEAEIQFNHSTKSEPERSNAAISISTLAILNSRQNINRPIDHQHNNHVRFSPTNLDYRLHIAPNHRLLPSSISPYKASL</sequence>
<name>A0ACB9H7K8_CICIN</name>
<dbReference type="Proteomes" id="UP001055811">
    <property type="component" value="Linkage Group LG01"/>
</dbReference>
<accession>A0ACB9H7K8</accession>
<reference evidence="1 2" key="2">
    <citation type="journal article" date="2022" name="Mol. Ecol. Resour.">
        <title>The genomes of chicory, endive, great burdock and yacon provide insights into Asteraceae paleo-polyploidization history and plant inulin production.</title>
        <authorList>
            <person name="Fan W."/>
            <person name="Wang S."/>
            <person name="Wang H."/>
            <person name="Wang A."/>
            <person name="Jiang F."/>
            <person name="Liu H."/>
            <person name="Zhao H."/>
            <person name="Xu D."/>
            <person name="Zhang Y."/>
        </authorList>
    </citation>
    <scope>NUCLEOTIDE SEQUENCE [LARGE SCALE GENOMIC DNA]</scope>
    <source>
        <strain evidence="2">cv. Punajuju</strain>
        <tissue evidence="1">Leaves</tissue>
    </source>
</reference>
<comment type="caution">
    <text evidence="1">The sequence shown here is derived from an EMBL/GenBank/DDBJ whole genome shotgun (WGS) entry which is preliminary data.</text>
</comment>
<gene>
    <name evidence="1" type="ORF">L2E82_05070</name>
</gene>
<proteinExistence type="predicted"/>
<organism evidence="1 2">
    <name type="scientific">Cichorium intybus</name>
    <name type="common">Chicory</name>
    <dbReference type="NCBI Taxonomy" id="13427"/>
    <lineage>
        <taxon>Eukaryota</taxon>
        <taxon>Viridiplantae</taxon>
        <taxon>Streptophyta</taxon>
        <taxon>Embryophyta</taxon>
        <taxon>Tracheophyta</taxon>
        <taxon>Spermatophyta</taxon>
        <taxon>Magnoliopsida</taxon>
        <taxon>eudicotyledons</taxon>
        <taxon>Gunneridae</taxon>
        <taxon>Pentapetalae</taxon>
        <taxon>asterids</taxon>
        <taxon>campanulids</taxon>
        <taxon>Asterales</taxon>
        <taxon>Asteraceae</taxon>
        <taxon>Cichorioideae</taxon>
        <taxon>Cichorieae</taxon>
        <taxon>Cichoriinae</taxon>
        <taxon>Cichorium</taxon>
    </lineage>
</organism>
<evidence type="ECO:0000313" key="1">
    <source>
        <dbReference type="EMBL" id="KAI3791320.1"/>
    </source>
</evidence>
<keyword evidence="2" id="KW-1185">Reference proteome</keyword>
<reference evidence="2" key="1">
    <citation type="journal article" date="2022" name="Mol. Ecol. Resour.">
        <title>The genomes of chicory, endive, great burdock and yacon provide insights into Asteraceae palaeo-polyploidization history and plant inulin production.</title>
        <authorList>
            <person name="Fan W."/>
            <person name="Wang S."/>
            <person name="Wang H."/>
            <person name="Wang A."/>
            <person name="Jiang F."/>
            <person name="Liu H."/>
            <person name="Zhao H."/>
            <person name="Xu D."/>
            <person name="Zhang Y."/>
        </authorList>
    </citation>
    <scope>NUCLEOTIDE SEQUENCE [LARGE SCALE GENOMIC DNA]</scope>
    <source>
        <strain evidence="2">cv. Punajuju</strain>
    </source>
</reference>
<evidence type="ECO:0000313" key="2">
    <source>
        <dbReference type="Proteomes" id="UP001055811"/>
    </source>
</evidence>
<protein>
    <submittedName>
        <fullName evidence="1">Uncharacterized protein</fullName>
    </submittedName>
</protein>